<protein>
    <submittedName>
        <fullName evidence="1">von Willebrand factor type A domain-containing protein</fullName>
    </submittedName>
</protein>
<proteinExistence type="predicted"/>
<evidence type="ECO:0000313" key="2">
    <source>
        <dbReference type="Proteomes" id="UP000790377"/>
    </source>
</evidence>
<sequence length="629" mass="68338">MTLDLYPDLLPPYCVDGTARSVPSRRSYRRTSAVTLKECKINVSIIDAYSRVTLSQQFQNQSNLGAGQVTYTFSMLASAAVCDFEMVRQDGTKVLGVVKEKEQARRELERALAVGHTAALGEEQTKDIFSICIGNVLPQEKITINLSYINTLIDDESANQVRFTLPRVYMQRYGAAPDIRVHRAVSHEDVPFTMDVSIQQAGRIRSVTCPSGFNLTVNLGRPDHLDTSAGPDANFTTVNVRHTNTSAPSKDVILVITADGLDKPRAVMEPHPVHQTDAIGLTLVPQFKPIESPLGMEYIFLVDRSGSMEGANVDMARTAHTLLLQGLPSKNTTFNIFSFGSRVSSLWPASRAYDQNSVDAAMSHIKTMEADYGGTEIALALKAVYKSLATPLVRPVSVFLLTDGGAWDVERCAEITKRAISERASDATFMRLFTVGLGQGVSTATCDGIARAGGGMTIYVSSPEEDYLGKCARLVRAARAAPVTDLQVTWPGQRTLRTEHEGSPVVQNDLENSTDAELGPPPAYLRQAPSTIPSFFPSTRLHIYAILSRSTAVHESEIKITGFVPAANTPLEVVIPPHDLLRTPGAAFLHTSAAKALITELEDDNAVNVSRSQRRAEIIGLGTTYGLTS</sequence>
<evidence type="ECO:0000313" key="1">
    <source>
        <dbReference type="EMBL" id="KAH7903138.1"/>
    </source>
</evidence>
<feature type="non-terminal residue" evidence="1">
    <location>
        <position position="629"/>
    </location>
</feature>
<keyword evidence="2" id="KW-1185">Reference proteome</keyword>
<reference evidence="1" key="1">
    <citation type="journal article" date="2021" name="New Phytol.">
        <title>Evolutionary innovations through gain and loss of genes in the ectomycorrhizal Boletales.</title>
        <authorList>
            <person name="Wu G."/>
            <person name="Miyauchi S."/>
            <person name="Morin E."/>
            <person name="Kuo A."/>
            <person name="Drula E."/>
            <person name="Varga T."/>
            <person name="Kohler A."/>
            <person name="Feng B."/>
            <person name="Cao Y."/>
            <person name="Lipzen A."/>
            <person name="Daum C."/>
            <person name="Hundley H."/>
            <person name="Pangilinan J."/>
            <person name="Johnson J."/>
            <person name="Barry K."/>
            <person name="LaButti K."/>
            <person name="Ng V."/>
            <person name="Ahrendt S."/>
            <person name="Min B."/>
            <person name="Choi I.G."/>
            <person name="Park H."/>
            <person name="Plett J.M."/>
            <person name="Magnuson J."/>
            <person name="Spatafora J.W."/>
            <person name="Nagy L.G."/>
            <person name="Henrissat B."/>
            <person name="Grigoriev I.V."/>
            <person name="Yang Z.L."/>
            <person name="Xu J."/>
            <person name="Martin F.M."/>
        </authorList>
    </citation>
    <scope>NUCLEOTIDE SEQUENCE</scope>
    <source>
        <strain evidence="1">ATCC 28755</strain>
    </source>
</reference>
<dbReference type="EMBL" id="MU269186">
    <property type="protein sequence ID" value="KAH7903138.1"/>
    <property type="molecule type" value="Genomic_DNA"/>
</dbReference>
<comment type="caution">
    <text evidence="1">The sequence shown here is derived from an EMBL/GenBank/DDBJ whole genome shotgun (WGS) entry which is preliminary data.</text>
</comment>
<name>A0ACB7ZQV1_9AGAM</name>
<gene>
    <name evidence="1" type="ORF">BJ138DRAFT_1021104</name>
</gene>
<organism evidence="1 2">
    <name type="scientific">Hygrophoropsis aurantiaca</name>
    <dbReference type="NCBI Taxonomy" id="72124"/>
    <lineage>
        <taxon>Eukaryota</taxon>
        <taxon>Fungi</taxon>
        <taxon>Dikarya</taxon>
        <taxon>Basidiomycota</taxon>
        <taxon>Agaricomycotina</taxon>
        <taxon>Agaricomycetes</taxon>
        <taxon>Agaricomycetidae</taxon>
        <taxon>Boletales</taxon>
        <taxon>Coniophorineae</taxon>
        <taxon>Hygrophoropsidaceae</taxon>
        <taxon>Hygrophoropsis</taxon>
    </lineage>
</organism>
<dbReference type="Proteomes" id="UP000790377">
    <property type="component" value="Unassembled WGS sequence"/>
</dbReference>
<accession>A0ACB7ZQV1</accession>